<accession>A0ABT7YFG6</accession>
<sequence>MNRKINSRILLLMSLILTFCTPKVDQRKLGAFEAFAEMVQAGNKPLALSHPMSPEEAERFWPEAEKIAEKYGVQVYREYELMRSGLFDLGGLDGMEVFILYSGQNLDAYLKYKDRMASISPEENPNEFIEISRSFGRLLGYPSWRVNNLLAQNTSFRDLEDFGIQGHELIWFYQDLAAAKVFYQETLGLKLMQEDEESAKFQIAGDSYLHLKDLNSSDYSGDENKSVALALLTDHLEDWYAHVQEKGVEIKYTLKQNPEGAHDGFVAVDPEGYLLEFEMFRDHPENEKLMPRLRYQTPLETSFGGNLNFYSSVSWLYYQDMLPMQNWVEEELGLELIVDQGWAKIYALSDQSYLGLVDGLRGMNEYSDSKLVEFGLILEDPQGWESYLQSKISEDREVMTFQDLGGYLYRF</sequence>
<protein>
    <submittedName>
        <fullName evidence="2">VOC family protein</fullName>
    </submittedName>
</protein>
<dbReference type="RefSeq" id="WP_290001435.1">
    <property type="nucleotide sequence ID" value="NZ_JAUEPH010000006.1"/>
</dbReference>
<dbReference type="EMBL" id="JAUEPH010000006">
    <property type="protein sequence ID" value="MDN3205269.1"/>
    <property type="molecule type" value="Genomic_DNA"/>
</dbReference>
<name>A0ABT7YFG6_9BACT</name>
<gene>
    <name evidence="2" type="ORF">QVH07_13990</name>
</gene>
<dbReference type="Gene3D" id="3.10.180.10">
    <property type="entry name" value="2,3-Dihydroxybiphenyl 1,2-Dioxygenase, domain 1"/>
    <property type="match status" value="1"/>
</dbReference>
<proteinExistence type="predicted"/>
<reference evidence="2" key="1">
    <citation type="submission" date="2023-06" db="EMBL/GenBank/DDBJ databases">
        <title>Robiginitalea aurantiacus sp. nov. and Algoriphagus sediminis sp. nov., isolated from coastal sediment.</title>
        <authorList>
            <person name="Zhou Z.Y."/>
            <person name="An J."/>
            <person name="Jia Y.W."/>
            <person name="Du Z.J."/>
        </authorList>
    </citation>
    <scope>NUCLEOTIDE SEQUENCE</scope>
    <source>
        <strain evidence="2">C2-7</strain>
    </source>
</reference>
<evidence type="ECO:0000313" key="3">
    <source>
        <dbReference type="Proteomes" id="UP001171916"/>
    </source>
</evidence>
<dbReference type="Proteomes" id="UP001171916">
    <property type="component" value="Unassembled WGS sequence"/>
</dbReference>
<dbReference type="PROSITE" id="PS51819">
    <property type="entry name" value="VOC"/>
    <property type="match status" value="1"/>
</dbReference>
<keyword evidence="3" id="KW-1185">Reference proteome</keyword>
<evidence type="ECO:0000259" key="1">
    <source>
        <dbReference type="PROSITE" id="PS51819"/>
    </source>
</evidence>
<dbReference type="InterPro" id="IPR004360">
    <property type="entry name" value="Glyas_Fos-R_dOase_dom"/>
</dbReference>
<organism evidence="2 3">
    <name type="scientific">Algoriphagus sediminis</name>
    <dbReference type="NCBI Taxonomy" id="3057113"/>
    <lineage>
        <taxon>Bacteria</taxon>
        <taxon>Pseudomonadati</taxon>
        <taxon>Bacteroidota</taxon>
        <taxon>Cytophagia</taxon>
        <taxon>Cytophagales</taxon>
        <taxon>Cyclobacteriaceae</taxon>
        <taxon>Algoriphagus</taxon>
    </lineage>
</organism>
<dbReference type="SUPFAM" id="SSF54593">
    <property type="entry name" value="Glyoxalase/Bleomycin resistance protein/Dihydroxybiphenyl dioxygenase"/>
    <property type="match status" value="1"/>
</dbReference>
<comment type="caution">
    <text evidence="2">The sequence shown here is derived from an EMBL/GenBank/DDBJ whole genome shotgun (WGS) entry which is preliminary data.</text>
</comment>
<evidence type="ECO:0000313" key="2">
    <source>
        <dbReference type="EMBL" id="MDN3205269.1"/>
    </source>
</evidence>
<dbReference type="InterPro" id="IPR029068">
    <property type="entry name" value="Glyas_Bleomycin-R_OHBP_Dase"/>
</dbReference>
<feature type="domain" description="VOC" evidence="1">
    <location>
        <begin position="165"/>
        <end position="280"/>
    </location>
</feature>
<dbReference type="Pfam" id="PF00903">
    <property type="entry name" value="Glyoxalase"/>
    <property type="match status" value="1"/>
</dbReference>
<dbReference type="InterPro" id="IPR037523">
    <property type="entry name" value="VOC_core"/>
</dbReference>